<dbReference type="GO" id="GO:0016740">
    <property type="term" value="F:transferase activity"/>
    <property type="evidence" value="ECO:0007669"/>
    <property type="project" value="UniProtKB-KW"/>
</dbReference>
<evidence type="ECO:0000313" key="4">
    <source>
        <dbReference type="EMBL" id="KIE12368.1"/>
    </source>
</evidence>
<evidence type="ECO:0000313" key="5">
    <source>
        <dbReference type="Proteomes" id="UP000029738"/>
    </source>
</evidence>
<evidence type="ECO:0000313" key="3">
    <source>
        <dbReference type="EMBL" id="KAF3890300.1"/>
    </source>
</evidence>
<dbReference type="InterPro" id="IPR004045">
    <property type="entry name" value="Glutathione_S-Trfase_N"/>
</dbReference>
<dbReference type="STRING" id="1479485.DA73_0212585"/>
<dbReference type="AlphaFoldDB" id="A0A0C1R9L4"/>
<reference evidence="4" key="1">
    <citation type="journal article" date="2015" name="Genome Announc.">
        <title>Draft Genome Sequence of Tolypothrix boutellei Strain VB521301.</title>
        <authorList>
            <person name="Chandrababunaidu M.M."/>
            <person name="Singh D."/>
            <person name="Sen D."/>
            <person name="Bhan S."/>
            <person name="Das S."/>
            <person name="Gupta A."/>
            <person name="Adhikary S.P."/>
            <person name="Tripathy S."/>
        </authorList>
    </citation>
    <scope>NUCLEOTIDE SEQUENCE</scope>
    <source>
        <strain evidence="4">VB521301</strain>
    </source>
</reference>
<dbReference type="EMBL" id="JHEG02000037">
    <property type="protein sequence ID" value="KIE12368.1"/>
    <property type="molecule type" value="Genomic_DNA"/>
</dbReference>
<dbReference type="Gene3D" id="3.40.30.10">
    <property type="entry name" value="Glutaredoxin"/>
    <property type="match status" value="1"/>
</dbReference>
<dbReference type="InterPro" id="IPR040079">
    <property type="entry name" value="Glutathione_S-Trfase"/>
</dbReference>
<protein>
    <submittedName>
        <fullName evidence="3">Glutathione S-transferase family protein</fullName>
    </submittedName>
    <submittedName>
        <fullName evidence="4">Glutathione transferase</fullName>
    </submittedName>
</protein>
<dbReference type="EMBL" id="JHEG04000001">
    <property type="protein sequence ID" value="KAF3890300.1"/>
    <property type="molecule type" value="Genomic_DNA"/>
</dbReference>
<feature type="domain" description="GST N-terminal" evidence="1">
    <location>
        <begin position="1"/>
        <end position="80"/>
    </location>
</feature>
<dbReference type="Pfam" id="PF13417">
    <property type="entry name" value="GST_N_3"/>
    <property type="match status" value="1"/>
</dbReference>
<dbReference type="PROSITE" id="PS50404">
    <property type="entry name" value="GST_NTER"/>
    <property type="match status" value="1"/>
</dbReference>
<dbReference type="InterPro" id="IPR010987">
    <property type="entry name" value="Glutathione-S-Trfase_C-like"/>
</dbReference>
<gene>
    <name evidence="4" type="ORF">DA73_0212585</name>
    <name evidence="3" type="ORF">DA73_0400036270</name>
</gene>
<keyword evidence="5" id="KW-1185">Reference proteome</keyword>
<dbReference type="PANTHER" id="PTHR44051">
    <property type="entry name" value="GLUTATHIONE S-TRANSFERASE-RELATED"/>
    <property type="match status" value="1"/>
</dbReference>
<name>A0A0C1R9L4_9CYAN</name>
<feature type="domain" description="GST C-terminal" evidence="2">
    <location>
        <begin position="85"/>
        <end position="215"/>
    </location>
</feature>
<proteinExistence type="predicted"/>
<dbReference type="InterPro" id="IPR036249">
    <property type="entry name" value="Thioredoxin-like_sf"/>
</dbReference>
<keyword evidence="4" id="KW-0808">Transferase</keyword>
<dbReference type="SUPFAM" id="SSF52833">
    <property type="entry name" value="Thioredoxin-like"/>
    <property type="match status" value="1"/>
</dbReference>
<dbReference type="Proteomes" id="UP000029738">
    <property type="component" value="Unassembled WGS sequence"/>
</dbReference>
<dbReference type="Gene3D" id="1.20.1050.10">
    <property type="match status" value="1"/>
</dbReference>
<dbReference type="SUPFAM" id="SSF47616">
    <property type="entry name" value="GST C-terminal domain-like"/>
    <property type="match status" value="1"/>
</dbReference>
<dbReference type="InterPro" id="IPR036282">
    <property type="entry name" value="Glutathione-S-Trfase_C_sf"/>
</dbReference>
<dbReference type="SFLD" id="SFLDG00358">
    <property type="entry name" value="Main_(cytGST)"/>
    <property type="match status" value="1"/>
</dbReference>
<dbReference type="SFLD" id="SFLDS00019">
    <property type="entry name" value="Glutathione_Transferase_(cytos"/>
    <property type="match status" value="1"/>
</dbReference>
<evidence type="ECO:0000259" key="2">
    <source>
        <dbReference type="PROSITE" id="PS50405"/>
    </source>
</evidence>
<dbReference type="RefSeq" id="WP_038077817.1">
    <property type="nucleotide sequence ID" value="NZ_JHEG04000001.1"/>
</dbReference>
<dbReference type="OrthoDB" id="465590at2"/>
<dbReference type="InterPro" id="IPR004046">
    <property type="entry name" value="GST_C"/>
</dbReference>
<dbReference type="PROSITE" id="PS50405">
    <property type="entry name" value="GST_CTER"/>
    <property type="match status" value="1"/>
</dbReference>
<reference evidence="3" key="2">
    <citation type="submission" date="2019-11" db="EMBL/GenBank/DDBJ databases">
        <title>Improved Assembly of Tolypothrix boutellei genome.</title>
        <authorList>
            <person name="Sarangi A.N."/>
            <person name="Mukherjee M."/>
            <person name="Ghosh S."/>
            <person name="Singh D."/>
            <person name="Das A."/>
            <person name="Kant S."/>
            <person name="Prusty A."/>
            <person name="Tripathy S."/>
        </authorList>
    </citation>
    <scope>NUCLEOTIDE SEQUENCE</scope>
    <source>
        <strain evidence="3">VB521301</strain>
    </source>
</reference>
<dbReference type="CDD" id="cd00570">
    <property type="entry name" value="GST_N_family"/>
    <property type="match status" value="1"/>
</dbReference>
<accession>A0A0C1R9L4</accession>
<evidence type="ECO:0000259" key="1">
    <source>
        <dbReference type="PROSITE" id="PS50404"/>
    </source>
</evidence>
<dbReference type="Pfam" id="PF00043">
    <property type="entry name" value="GST_C"/>
    <property type="match status" value="1"/>
</dbReference>
<sequence>MLKLYHNPISFNSRRVWIALLEKELEFELVEIKLDGDQLQPEFLAKNPFHHIPVLEDDDFTIVESLAILDYLEAKYPKPTFIPTDARAIATMRMVEMVTVNELLPAMTPLINRVMGFPGSNSPEKLEQAKQKAATVFRFLEDILGNDLYLVNRQFTLADIVAGTVVPLFPSLGFPLIYYPKLSSWAERLMQRPSWQTTQASPEAIEAFKARFKGQ</sequence>
<organism evidence="4">
    <name type="scientific">Tolypothrix bouteillei VB521301</name>
    <dbReference type="NCBI Taxonomy" id="1479485"/>
    <lineage>
        <taxon>Bacteria</taxon>
        <taxon>Bacillati</taxon>
        <taxon>Cyanobacteriota</taxon>
        <taxon>Cyanophyceae</taxon>
        <taxon>Nostocales</taxon>
        <taxon>Tolypothrichaceae</taxon>
        <taxon>Tolypothrix</taxon>
    </lineage>
</organism>
<dbReference type="PANTHER" id="PTHR44051:SF8">
    <property type="entry name" value="GLUTATHIONE S-TRANSFERASE GSTA"/>
    <property type="match status" value="1"/>
</dbReference>
<comment type="caution">
    <text evidence="4">The sequence shown here is derived from an EMBL/GenBank/DDBJ whole genome shotgun (WGS) entry which is preliminary data.</text>
</comment>